<dbReference type="PANTHER" id="PTHR43547:SF2">
    <property type="entry name" value="HYBRID SIGNAL TRANSDUCTION HISTIDINE KINASE C"/>
    <property type="match status" value="1"/>
</dbReference>
<sequence length="549" mass="61730">MSSDSLYLSSEQLLDVFNVTPTATAIHIGEDATIQMANDSMLTIWGKNRSIIGLPLGEALPELKGQPFLEMFKKVWNEGLVISGKDTAADLIIDGELKTFYFDFEYRTIKNDEGKTLCILHTAIDVTERVMNQEQLKDAAEKEIALEREQALNEELATINEELASSNEELNATNEELHEARENLSILNRELENRVEDRVKDLSDTEERLLQAIDTANMGTWSINPVTLEVTMSDFVKNILGIPLDQKPNLELINKAILPEYHDMLSSTLKNAIENQESSDSEYPVKNLQTGVIKWVKATGRVFKNRSGVPSEYSGLFMDITERKLDELRKNDFIGMVSHELKTPLTALNGFVQVLQLKAKKSEDGFAALALEKAYNQIKKMTVMINGFLNVSRLESGKLQVDKRKFDLEELFKEVVEDAGILQSSHKITLDIDKSVEINADRDKIGNVISNLLNNAIKYSPGGGDIDVHCTTVNDTVTCYVKDHGIGIKPDDIDKLFERYYRVESNHTIAGFGIGLYLSAEIIRRHKGKIWVESEVNKGSSFYFSLPLN</sequence>
<evidence type="ECO:0000259" key="5">
    <source>
        <dbReference type="PROSITE" id="PS50109"/>
    </source>
</evidence>
<evidence type="ECO:0000256" key="4">
    <source>
        <dbReference type="SAM" id="Coils"/>
    </source>
</evidence>
<dbReference type="SUPFAM" id="SSF55874">
    <property type="entry name" value="ATPase domain of HSP90 chaperone/DNA topoisomerase II/histidine kinase"/>
    <property type="match status" value="1"/>
</dbReference>
<dbReference type="Proteomes" id="UP001595789">
    <property type="component" value="Unassembled WGS sequence"/>
</dbReference>
<keyword evidence="9" id="KW-1185">Reference proteome</keyword>
<keyword evidence="8" id="KW-0067">ATP-binding</keyword>
<dbReference type="SMART" id="SM00388">
    <property type="entry name" value="HisKA"/>
    <property type="match status" value="1"/>
</dbReference>
<dbReference type="InterPro" id="IPR003594">
    <property type="entry name" value="HATPase_dom"/>
</dbReference>
<evidence type="ECO:0000256" key="3">
    <source>
        <dbReference type="ARBA" id="ARBA00022553"/>
    </source>
</evidence>
<dbReference type="Pfam" id="PF02518">
    <property type="entry name" value="HATPase_c"/>
    <property type="match status" value="1"/>
</dbReference>
<dbReference type="GO" id="GO:0005524">
    <property type="term" value="F:ATP binding"/>
    <property type="evidence" value="ECO:0007669"/>
    <property type="project" value="UniProtKB-KW"/>
</dbReference>
<evidence type="ECO:0000259" key="7">
    <source>
        <dbReference type="PROSITE" id="PS50113"/>
    </source>
</evidence>
<name>A0ABV8PFL5_9SPHI</name>
<evidence type="ECO:0000259" key="6">
    <source>
        <dbReference type="PROSITE" id="PS50112"/>
    </source>
</evidence>
<evidence type="ECO:0000256" key="2">
    <source>
        <dbReference type="ARBA" id="ARBA00012438"/>
    </source>
</evidence>
<dbReference type="InterPro" id="IPR035965">
    <property type="entry name" value="PAS-like_dom_sf"/>
</dbReference>
<dbReference type="EMBL" id="JBHSBW010000013">
    <property type="protein sequence ID" value="MFC4212807.1"/>
    <property type="molecule type" value="Genomic_DNA"/>
</dbReference>
<dbReference type="Pfam" id="PF00512">
    <property type="entry name" value="HisKA"/>
    <property type="match status" value="1"/>
</dbReference>
<dbReference type="InterPro" id="IPR036890">
    <property type="entry name" value="HATPase_C_sf"/>
</dbReference>
<dbReference type="Gene3D" id="3.30.565.10">
    <property type="entry name" value="Histidine kinase-like ATPase, C-terminal domain"/>
    <property type="match status" value="1"/>
</dbReference>
<dbReference type="SMART" id="SM00387">
    <property type="entry name" value="HATPase_c"/>
    <property type="match status" value="1"/>
</dbReference>
<dbReference type="InterPro" id="IPR005467">
    <property type="entry name" value="His_kinase_dom"/>
</dbReference>
<dbReference type="InterPro" id="IPR036097">
    <property type="entry name" value="HisK_dim/P_sf"/>
</dbReference>
<dbReference type="PROSITE" id="PS50113">
    <property type="entry name" value="PAC"/>
    <property type="match status" value="1"/>
</dbReference>
<dbReference type="PANTHER" id="PTHR43547">
    <property type="entry name" value="TWO-COMPONENT HISTIDINE KINASE"/>
    <property type="match status" value="1"/>
</dbReference>
<dbReference type="SUPFAM" id="SSF47384">
    <property type="entry name" value="Homodimeric domain of signal transducing histidine kinase"/>
    <property type="match status" value="1"/>
</dbReference>
<dbReference type="InterPro" id="IPR000014">
    <property type="entry name" value="PAS"/>
</dbReference>
<accession>A0ABV8PFL5</accession>
<comment type="catalytic activity">
    <reaction evidence="1">
        <text>ATP + protein L-histidine = ADP + protein N-phospho-L-histidine.</text>
        <dbReference type="EC" id="2.7.13.3"/>
    </reaction>
</comment>
<dbReference type="CDD" id="cd00082">
    <property type="entry name" value="HisKA"/>
    <property type="match status" value="1"/>
</dbReference>
<gene>
    <name evidence="8" type="ORF">ACFOWA_16545</name>
</gene>
<feature type="domain" description="PAS" evidence="6">
    <location>
        <begin position="205"/>
        <end position="276"/>
    </location>
</feature>
<dbReference type="InterPro" id="IPR004358">
    <property type="entry name" value="Sig_transdc_His_kin-like_C"/>
</dbReference>
<evidence type="ECO:0000256" key="1">
    <source>
        <dbReference type="ARBA" id="ARBA00000085"/>
    </source>
</evidence>
<dbReference type="InterPro" id="IPR013655">
    <property type="entry name" value="PAS_fold_3"/>
</dbReference>
<dbReference type="RefSeq" id="WP_378987120.1">
    <property type="nucleotide sequence ID" value="NZ_JBHSBW010000013.1"/>
</dbReference>
<dbReference type="CDD" id="cd00130">
    <property type="entry name" value="PAS"/>
    <property type="match status" value="1"/>
</dbReference>
<dbReference type="Gene3D" id="1.10.287.130">
    <property type="match status" value="1"/>
</dbReference>
<reference evidence="9" key="1">
    <citation type="journal article" date="2019" name="Int. J. Syst. Evol. Microbiol.">
        <title>The Global Catalogue of Microorganisms (GCM) 10K type strain sequencing project: providing services to taxonomists for standard genome sequencing and annotation.</title>
        <authorList>
            <consortium name="The Broad Institute Genomics Platform"/>
            <consortium name="The Broad Institute Genome Sequencing Center for Infectious Disease"/>
            <person name="Wu L."/>
            <person name="Ma J."/>
        </authorList>
    </citation>
    <scope>NUCLEOTIDE SEQUENCE [LARGE SCALE GENOMIC DNA]</scope>
    <source>
        <strain evidence="9">CCM 8691</strain>
    </source>
</reference>
<keyword evidence="4" id="KW-0175">Coiled coil</keyword>
<keyword evidence="8" id="KW-0547">Nucleotide-binding</keyword>
<dbReference type="PROSITE" id="PS50112">
    <property type="entry name" value="PAS"/>
    <property type="match status" value="1"/>
</dbReference>
<dbReference type="PRINTS" id="PR00344">
    <property type="entry name" value="BCTRLSENSOR"/>
</dbReference>
<dbReference type="InterPro" id="IPR013656">
    <property type="entry name" value="PAS_4"/>
</dbReference>
<dbReference type="InterPro" id="IPR000700">
    <property type="entry name" value="PAS-assoc_C"/>
</dbReference>
<comment type="caution">
    <text evidence="8">The sequence shown here is derived from an EMBL/GenBank/DDBJ whole genome shotgun (WGS) entry which is preliminary data.</text>
</comment>
<feature type="domain" description="Histidine kinase" evidence="5">
    <location>
        <begin position="336"/>
        <end position="549"/>
    </location>
</feature>
<dbReference type="Pfam" id="PF08448">
    <property type="entry name" value="PAS_4"/>
    <property type="match status" value="1"/>
</dbReference>
<dbReference type="Pfam" id="PF08447">
    <property type="entry name" value="PAS_3"/>
    <property type="match status" value="1"/>
</dbReference>
<dbReference type="Gene3D" id="3.30.450.20">
    <property type="entry name" value="PAS domain"/>
    <property type="match status" value="2"/>
</dbReference>
<evidence type="ECO:0000313" key="8">
    <source>
        <dbReference type="EMBL" id="MFC4212807.1"/>
    </source>
</evidence>
<dbReference type="InterPro" id="IPR003661">
    <property type="entry name" value="HisK_dim/P_dom"/>
</dbReference>
<proteinExistence type="predicted"/>
<organism evidence="8 9">
    <name type="scientific">Pedobacter lithocola</name>
    <dbReference type="NCBI Taxonomy" id="1908239"/>
    <lineage>
        <taxon>Bacteria</taxon>
        <taxon>Pseudomonadati</taxon>
        <taxon>Bacteroidota</taxon>
        <taxon>Sphingobacteriia</taxon>
        <taxon>Sphingobacteriales</taxon>
        <taxon>Sphingobacteriaceae</taxon>
        <taxon>Pedobacter</taxon>
    </lineage>
</organism>
<evidence type="ECO:0000313" key="9">
    <source>
        <dbReference type="Proteomes" id="UP001595789"/>
    </source>
</evidence>
<dbReference type="PROSITE" id="PS50109">
    <property type="entry name" value="HIS_KIN"/>
    <property type="match status" value="1"/>
</dbReference>
<feature type="coiled-coil region" evidence="4">
    <location>
        <begin position="123"/>
        <end position="208"/>
    </location>
</feature>
<dbReference type="SUPFAM" id="SSF55785">
    <property type="entry name" value="PYP-like sensor domain (PAS domain)"/>
    <property type="match status" value="2"/>
</dbReference>
<dbReference type="EC" id="2.7.13.3" evidence="2"/>
<keyword evidence="3" id="KW-0597">Phosphoprotein</keyword>
<protein>
    <recommendedName>
        <fullName evidence="2">histidine kinase</fullName>
        <ecNumber evidence="2">2.7.13.3</ecNumber>
    </recommendedName>
</protein>
<feature type="domain" description="PAC" evidence="7">
    <location>
        <begin position="279"/>
        <end position="332"/>
    </location>
</feature>